<evidence type="ECO:0000256" key="1">
    <source>
        <dbReference type="ARBA" id="ARBA00004141"/>
    </source>
</evidence>
<dbReference type="SUPFAM" id="SSF103473">
    <property type="entry name" value="MFS general substrate transporter"/>
    <property type="match status" value="1"/>
</dbReference>
<feature type="transmembrane region" description="Helical" evidence="7">
    <location>
        <begin position="192"/>
        <end position="212"/>
    </location>
</feature>
<evidence type="ECO:0000313" key="8">
    <source>
        <dbReference type="EMBL" id="KAJ0395077.1"/>
    </source>
</evidence>
<evidence type="ECO:0000256" key="4">
    <source>
        <dbReference type="ARBA" id="ARBA00022989"/>
    </source>
</evidence>
<feature type="transmembrane region" description="Helical" evidence="7">
    <location>
        <begin position="532"/>
        <end position="556"/>
    </location>
</feature>
<organism evidence="8 9">
    <name type="scientific">Pythium insidiosum</name>
    <name type="common">Pythiosis disease agent</name>
    <dbReference type="NCBI Taxonomy" id="114742"/>
    <lineage>
        <taxon>Eukaryota</taxon>
        <taxon>Sar</taxon>
        <taxon>Stramenopiles</taxon>
        <taxon>Oomycota</taxon>
        <taxon>Peronosporomycetes</taxon>
        <taxon>Pythiales</taxon>
        <taxon>Pythiaceae</taxon>
        <taxon>Pythium</taxon>
    </lineage>
</organism>
<dbReference type="Pfam" id="PF00854">
    <property type="entry name" value="PTR2"/>
    <property type="match status" value="1"/>
</dbReference>
<reference evidence="8" key="1">
    <citation type="submission" date="2021-12" db="EMBL/GenBank/DDBJ databases">
        <title>Prjna785345.</title>
        <authorList>
            <person name="Rujirawat T."/>
            <person name="Krajaejun T."/>
        </authorList>
    </citation>
    <scope>NUCLEOTIDE SEQUENCE</scope>
    <source>
        <strain evidence="8">Pi057C3</strain>
    </source>
</reference>
<comment type="subcellular location">
    <subcellularLocation>
        <location evidence="1 6">Membrane</location>
        <topology evidence="1 6">Multi-pass membrane protein</topology>
    </subcellularLocation>
</comment>
<keyword evidence="9" id="KW-1185">Reference proteome</keyword>
<accession>A0AAD5LB65</accession>
<dbReference type="GO" id="GO:0016020">
    <property type="term" value="C:membrane"/>
    <property type="evidence" value="ECO:0007669"/>
    <property type="project" value="UniProtKB-SubCell"/>
</dbReference>
<dbReference type="Gene3D" id="1.20.1250.20">
    <property type="entry name" value="MFS general substrate transporter like domains"/>
    <property type="match status" value="1"/>
</dbReference>
<keyword evidence="6" id="KW-0813">Transport</keyword>
<evidence type="ECO:0000256" key="5">
    <source>
        <dbReference type="ARBA" id="ARBA00023136"/>
    </source>
</evidence>
<comment type="similarity">
    <text evidence="2 6">Belongs to the major facilitator superfamily. Proton-dependent oligopeptide transporter (POT/PTR) (TC 2.A.17) family.</text>
</comment>
<gene>
    <name evidence="8" type="ORF">P43SY_003137</name>
</gene>
<feature type="transmembrane region" description="Helical" evidence="7">
    <location>
        <begin position="568"/>
        <end position="586"/>
    </location>
</feature>
<feature type="transmembrane region" description="Helical" evidence="7">
    <location>
        <begin position="357"/>
        <end position="374"/>
    </location>
</feature>
<feature type="transmembrane region" description="Helical" evidence="7">
    <location>
        <begin position="224"/>
        <end position="245"/>
    </location>
</feature>
<dbReference type="GO" id="GO:0022857">
    <property type="term" value="F:transmembrane transporter activity"/>
    <property type="evidence" value="ECO:0007669"/>
    <property type="project" value="InterPro"/>
</dbReference>
<protein>
    <recommendedName>
        <fullName evidence="10">Proton-dependent Oligopeptide Transporter (POT) Family</fullName>
    </recommendedName>
</protein>
<evidence type="ECO:0008006" key="10">
    <source>
        <dbReference type="Google" id="ProtNLM"/>
    </source>
</evidence>
<evidence type="ECO:0000256" key="7">
    <source>
        <dbReference type="SAM" id="Phobius"/>
    </source>
</evidence>
<name>A0AAD5LB65_PYTIN</name>
<feature type="transmembrane region" description="Helical" evidence="7">
    <location>
        <begin position="445"/>
        <end position="462"/>
    </location>
</feature>
<feature type="transmembrane region" description="Helical" evidence="7">
    <location>
        <begin position="313"/>
        <end position="337"/>
    </location>
</feature>
<dbReference type="InterPro" id="IPR000109">
    <property type="entry name" value="POT_fam"/>
</dbReference>
<comment type="caution">
    <text evidence="8">The sequence shown here is derived from an EMBL/GenBank/DDBJ whole genome shotgun (WGS) entry which is preliminary data.</text>
</comment>
<evidence type="ECO:0000313" key="9">
    <source>
        <dbReference type="Proteomes" id="UP001209570"/>
    </source>
</evidence>
<keyword evidence="4 7" id="KW-1133">Transmembrane helix</keyword>
<feature type="transmembrane region" description="Helical" evidence="7">
    <location>
        <begin position="47"/>
        <end position="71"/>
    </location>
</feature>
<dbReference type="GO" id="GO:0006857">
    <property type="term" value="P:oligopeptide transport"/>
    <property type="evidence" value="ECO:0007669"/>
    <property type="project" value="InterPro"/>
</dbReference>
<sequence length="639" mass="68705">MTATTKGGNKPLASAEHVAGGQRSGELAPLLPSSLPVPASSKPQRSVIVSVCSFILATEFCVCLAGATLTGSLPIFFRKRMGLDNVLSTELNNVLLSLSNLTPIVGAYLADKHFGRFHTIGISSIVYLLGLALCTLAATPRFASLPLFMVGLYGGVAFGGGGIKPNVVVLGADQFNTDIPAQRREKASFFNWFYWSINIGSFLSYSVLSNVAVNGAPPFVPEELGFAFAFGCATLAFFIGVAVFYSGQSRYRRLPPKGSALGNFFAVLLEAGRRTAKGKLVLTACAAFIPGIVLTTLSYFVTASPWHMTLALGGASSVVFATVVLIVTGTSTSWLMLSARRHGGSHTVSHVEDVRQVMRLMPYLSIMIIFWAAFGQMKSNFLLQGCQMDLRISTGASSGRPTMVSSAMLSVLNSGSILVFIPVFDRVLYPAVTRLGIYPSLLRKMGSGLVVAASAMLFAGLLEKERKRRSAVEGVFSNCASGNEALPMADLSVWWQTPQYLLIGISEILTSITSYDLFYSEVPESMRSACQALNLLSSTFGYIVAGALNSIFAAWVTTDLNDGHLENIFFVLALLVLSSLGAFVYVTQFFEYSVPTPLENDSRDSFISGFSPAFARAARSLLHKLTPKHTKRVVARSQR</sequence>
<keyword evidence="3 6" id="KW-0812">Transmembrane</keyword>
<feature type="transmembrane region" description="Helical" evidence="7">
    <location>
        <begin position="280"/>
        <end position="301"/>
    </location>
</feature>
<dbReference type="Proteomes" id="UP001209570">
    <property type="component" value="Unassembled WGS sequence"/>
</dbReference>
<feature type="transmembrane region" description="Helical" evidence="7">
    <location>
        <begin position="150"/>
        <end position="172"/>
    </location>
</feature>
<dbReference type="InterPro" id="IPR018456">
    <property type="entry name" value="PTR2_symporter_CS"/>
</dbReference>
<dbReference type="PANTHER" id="PTHR11654">
    <property type="entry name" value="OLIGOPEPTIDE TRANSPORTER-RELATED"/>
    <property type="match status" value="1"/>
</dbReference>
<dbReference type="PROSITE" id="PS01023">
    <property type="entry name" value="PTR2_2"/>
    <property type="match status" value="1"/>
</dbReference>
<feature type="transmembrane region" description="Helical" evidence="7">
    <location>
        <begin position="117"/>
        <end position="138"/>
    </location>
</feature>
<dbReference type="EMBL" id="JAKCXM010000365">
    <property type="protein sequence ID" value="KAJ0395077.1"/>
    <property type="molecule type" value="Genomic_DNA"/>
</dbReference>
<evidence type="ECO:0000256" key="3">
    <source>
        <dbReference type="ARBA" id="ARBA00022692"/>
    </source>
</evidence>
<dbReference type="AlphaFoldDB" id="A0AAD5LB65"/>
<proteinExistence type="inferred from homology"/>
<dbReference type="InterPro" id="IPR036259">
    <property type="entry name" value="MFS_trans_sf"/>
</dbReference>
<evidence type="ECO:0000256" key="2">
    <source>
        <dbReference type="ARBA" id="ARBA00005982"/>
    </source>
</evidence>
<evidence type="ECO:0000256" key="6">
    <source>
        <dbReference type="RuleBase" id="RU003755"/>
    </source>
</evidence>
<keyword evidence="5 7" id="KW-0472">Membrane</keyword>
<feature type="transmembrane region" description="Helical" evidence="7">
    <location>
        <begin position="91"/>
        <end position="110"/>
    </location>
</feature>